<evidence type="ECO:0000313" key="3">
    <source>
        <dbReference type="Proteomes" id="UP001500683"/>
    </source>
</evidence>
<feature type="transmembrane region" description="Helical" evidence="1">
    <location>
        <begin position="41"/>
        <end position="63"/>
    </location>
</feature>
<reference evidence="3" key="1">
    <citation type="journal article" date="2019" name="Int. J. Syst. Evol. Microbiol.">
        <title>The Global Catalogue of Microorganisms (GCM) 10K type strain sequencing project: providing services to taxonomists for standard genome sequencing and annotation.</title>
        <authorList>
            <consortium name="The Broad Institute Genomics Platform"/>
            <consortium name="The Broad Institute Genome Sequencing Center for Infectious Disease"/>
            <person name="Wu L."/>
            <person name="Ma J."/>
        </authorList>
    </citation>
    <scope>NUCLEOTIDE SEQUENCE [LARGE SCALE GENOMIC DNA]</scope>
    <source>
        <strain evidence="3">JCM 16702</strain>
    </source>
</reference>
<keyword evidence="1" id="KW-0472">Membrane</keyword>
<proteinExistence type="predicted"/>
<protein>
    <recommendedName>
        <fullName evidence="4">Conjugal transfer protein TrbC</fullName>
    </recommendedName>
</protein>
<keyword evidence="1" id="KW-0812">Transmembrane</keyword>
<evidence type="ECO:0008006" key="4">
    <source>
        <dbReference type="Google" id="ProtNLM"/>
    </source>
</evidence>
<keyword evidence="1" id="KW-1133">Transmembrane helix</keyword>
<evidence type="ECO:0000313" key="2">
    <source>
        <dbReference type="EMBL" id="GAA4060828.1"/>
    </source>
</evidence>
<comment type="caution">
    <text evidence="2">The sequence shown here is derived from an EMBL/GenBank/DDBJ whole genome shotgun (WGS) entry which is preliminary data.</text>
</comment>
<organism evidence="2 3">
    <name type="scientific">Actinomadura miaoliensis</name>
    <dbReference type="NCBI Taxonomy" id="430685"/>
    <lineage>
        <taxon>Bacteria</taxon>
        <taxon>Bacillati</taxon>
        <taxon>Actinomycetota</taxon>
        <taxon>Actinomycetes</taxon>
        <taxon>Streptosporangiales</taxon>
        <taxon>Thermomonosporaceae</taxon>
        <taxon>Actinomadura</taxon>
    </lineage>
</organism>
<dbReference type="EMBL" id="BAAAZG010000002">
    <property type="protein sequence ID" value="GAA4060828.1"/>
    <property type="molecule type" value="Genomic_DNA"/>
</dbReference>
<feature type="transmembrane region" description="Helical" evidence="1">
    <location>
        <begin position="75"/>
        <end position="98"/>
    </location>
</feature>
<name>A0ABP7V7G5_9ACTN</name>
<accession>A0ABP7V7G5</accession>
<evidence type="ECO:0000256" key="1">
    <source>
        <dbReference type="SAM" id="Phobius"/>
    </source>
</evidence>
<sequence length="99" mass="9743">MFSTLITAAGDVVHAVAVAIPNPGQGEAPPGAAQLEKMLRWVAWVVFGLCVAGVLIAAGRMAVMHRNGEGGAHASGLAWVAAACILAGSASALVGALIG</sequence>
<dbReference type="Proteomes" id="UP001500683">
    <property type="component" value="Unassembled WGS sequence"/>
</dbReference>
<dbReference type="RefSeq" id="WP_344941918.1">
    <property type="nucleotide sequence ID" value="NZ_BAAAZG010000002.1"/>
</dbReference>
<gene>
    <name evidence="2" type="ORF">GCM10022214_12120</name>
</gene>
<keyword evidence="3" id="KW-1185">Reference proteome</keyword>